<evidence type="ECO:0000313" key="1">
    <source>
        <dbReference type="EMBL" id="KAH3674994.1"/>
    </source>
</evidence>
<proteinExistence type="predicted"/>
<evidence type="ECO:0000313" key="2">
    <source>
        <dbReference type="Proteomes" id="UP000774326"/>
    </source>
</evidence>
<dbReference type="AlphaFoldDB" id="A0A9P8PP72"/>
<comment type="caution">
    <text evidence="1">The sequence shown here is derived from an EMBL/GenBank/DDBJ whole genome shotgun (WGS) entry which is preliminary data.</text>
</comment>
<organism evidence="1 2">
    <name type="scientific">Wickerhamomyces pijperi</name>
    <name type="common">Yeast</name>
    <name type="synonym">Pichia pijperi</name>
    <dbReference type="NCBI Taxonomy" id="599730"/>
    <lineage>
        <taxon>Eukaryota</taxon>
        <taxon>Fungi</taxon>
        <taxon>Dikarya</taxon>
        <taxon>Ascomycota</taxon>
        <taxon>Saccharomycotina</taxon>
        <taxon>Saccharomycetes</taxon>
        <taxon>Phaffomycetales</taxon>
        <taxon>Wickerhamomycetaceae</taxon>
        <taxon>Wickerhamomyces</taxon>
    </lineage>
</organism>
<accession>A0A9P8PP72</accession>
<name>A0A9P8PP72_WICPI</name>
<gene>
    <name evidence="1" type="ORF">WICPIJ_009380</name>
</gene>
<reference evidence="1" key="2">
    <citation type="submission" date="2021-01" db="EMBL/GenBank/DDBJ databases">
        <authorList>
            <person name="Schikora-Tamarit M.A."/>
        </authorList>
    </citation>
    <scope>NUCLEOTIDE SEQUENCE</scope>
    <source>
        <strain evidence="1">CBS2887</strain>
    </source>
</reference>
<dbReference type="EMBL" id="JAEUBG010005434">
    <property type="protein sequence ID" value="KAH3674994.1"/>
    <property type="molecule type" value="Genomic_DNA"/>
</dbReference>
<dbReference type="Proteomes" id="UP000774326">
    <property type="component" value="Unassembled WGS sequence"/>
</dbReference>
<reference evidence="1" key="1">
    <citation type="journal article" date="2021" name="Open Biol.">
        <title>Shared evolutionary footprints suggest mitochondrial oxidative damage underlies multiple complex I losses in fungi.</title>
        <authorList>
            <person name="Schikora-Tamarit M.A."/>
            <person name="Marcet-Houben M."/>
            <person name="Nosek J."/>
            <person name="Gabaldon T."/>
        </authorList>
    </citation>
    <scope>NUCLEOTIDE SEQUENCE</scope>
    <source>
        <strain evidence="1">CBS2887</strain>
    </source>
</reference>
<keyword evidence="2" id="KW-1185">Reference proteome</keyword>
<protein>
    <submittedName>
        <fullName evidence="1">Uncharacterized protein</fullName>
    </submittedName>
</protein>
<sequence>MESDTPSCNLSSMAVAPINSKSSSKIQPTCSINLALLTRDVFALACNDFLDSARTPSISISSRLALYTNSSILATEPLMEGLGIPAIWKDILCWLISIDFFCLRTNSASCAFLDLVWSFKFFWMELMRSFDFILSKITLSAPLQIIQILPSGNLTNIDILFLADENSTTFKISYTSSTGSSSNPFGYNLMVNSLWFLPNTT</sequence>